<organism evidence="5 6">
    <name type="scientific">Filimonas zeae</name>
    <dbReference type="NCBI Taxonomy" id="1737353"/>
    <lineage>
        <taxon>Bacteria</taxon>
        <taxon>Pseudomonadati</taxon>
        <taxon>Bacteroidota</taxon>
        <taxon>Chitinophagia</taxon>
        <taxon>Chitinophagales</taxon>
        <taxon>Chitinophagaceae</taxon>
        <taxon>Filimonas</taxon>
    </lineage>
</organism>
<keyword evidence="6" id="KW-1185">Reference proteome</keyword>
<proteinExistence type="inferred from homology"/>
<dbReference type="CDD" id="cd04186">
    <property type="entry name" value="GT_2_like_c"/>
    <property type="match status" value="1"/>
</dbReference>
<dbReference type="EMBL" id="BMIB01000001">
    <property type="protein sequence ID" value="GGH57201.1"/>
    <property type="molecule type" value="Genomic_DNA"/>
</dbReference>
<evidence type="ECO:0000313" key="5">
    <source>
        <dbReference type="EMBL" id="GGH57201.1"/>
    </source>
</evidence>
<dbReference type="AlphaFoldDB" id="A0A917IMT7"/>
<evidence type="ECO:0000259" key="4">
    <source>
        <dbReference type="Pfam" id="PF00535"/>
    </source>
</evidence>
<reference evidence="5" key="2">
    <citation type="submission" date="2020-09" db="EMBL/GenBank/DDBJ databases">
        <authorList>
            <person name="Sun Q."/>
            <person name="Zhou Y."/>
        </authorList>
    </citation>
    <scope>NUCLEOTIDE SEQUENCE</scope>
    <source>
        <strain evidence="5">CGMCC 1.15290</strain>
    </source>
</reference>
<dbReference type="RefSeq" id="WP_229687660.1">
    <property type="nucleotide sequence ID" value="NZ_BMIB01000001.1"/>
</dbReference>
<dbReference type="InterPro" id="IPR029044">
    <property type="entry name" value="Nucleotide-diphossugar_trans"/>
</dbReference>
<dbReference type="PANTHER" id="PTHR43179">
    <property type="entry name" value="RHAMNOSYLTRANSFERASE WBBL"/>
    <property type="match status" value="1"/>
</dbReference>
<feature type="domain" description="Glycosyltransferase 2-like" evidence="4">
    <location>
        <begin position="8"/>
        <end position="117"/>
    </location>
</feature>
<evidence type="ECO:0000256" key="1">
    <source>
        <dbReference type="ARBA" id="ARBA00006739"/>
    </source>
</evidence>
<evidence type="ECO:0000256" key="3">
    <source>
        <dbReference type="ARBA" id="ARBA00022679"/>
    </source>
</evidence>
<dbReference type="Pfam" id="PF00535">
    <property type="entry name" value="Glycos_transf_2"/>
    <property type="match status" value="1"/>
</dbReference>
<dbReference type="Gene3D" id="3.90.550.10">
    <property type="entry name" value="Spore Coat Polysaccharide Biosynthesis Protein SpsA, Chain A"/>
    <property type="match status" value="1"/>
</dbReference>
<comment type="caution">
    <text evidence="5">The sequence shown here is derived from an EMBL/GenBank/DDBJ whole genome shotgun (WGS) entry which is preliminary data.</text>
</comment>
<dbReference type="Proteomes" id="UP000627292">
    <property type="component" value="Unassembled WGS sequence"/>
</dbReference>
<sequence>MNLPEVAIVILNYNGRNYLERFLPSVLASTYPNKRVIVADNASLDDSVALLKEQFPTVEIILNTSNYGFAGGYNKALAQVQSDYYVLLNSDVEVAPDWIEPVIALMQQQPTIAVCQPKLLDYHRKDFFEYAGAAGGWLDFLGYPFARGRIFDILEQDTLQYNEPKPVFWASGAAMFIKTSVYHEVGGLDEYFFAHQEEIDLCWRVQLAGYQLYCCPASVVYHVGGGTLPKGHRKTYLNFRNNLVMLLKNLPAAEKWWKFPFRLLLDWAFAAKCLLSKDVNSVKAIMQAHCDVWKWMFAQKPQKRLVTKPMKQLAGVSYRSVVWSYFIKGRKQFTEIVH</sequence>
<dbReference type="PANTHER" id="PTHR43179:SF12">
    <property type="entry name" value="GALACTOFURANOSYLTRANSFERASE GLFT2"/>
    <property type="match status" value="1"/>
</dbReference>
<name>A0A917IMT7_9BACT</name>
<dbReference type="InterPro" id="IPR001173">
    <property type="entry name" value="Glyco_trans_2-like"/>
</dbReference>
<keyword evidence="3 5" id="KW-0808">Transferase</keyword>
<evidence type="ECO:0000256" key="2">
    <source>
        <dbReference type="ARBA" id="ARBA00022676"/>
    </source>
</evidence>
<reference evidence="5" key="1">
    <citation type="journal article" date="2014" name="Int. J. Syst. Evol. Microbiol.">
        <title>Complete genome sequence of Corynebacterium casei LMG S-19264T (=DSM 44701T), isolated from a smear-ripened cheese.</title>
        <authorList>
            <consortium name="US DOE Joint Genome Institute (JGI-PGF)"/>
            <person name="Walter F."/>
            <person name="Albersmeier A."/>
            <person name="Kalinowski J."/>
            <person name="Ruckert C."/>
        </authorList>
    </citation>
    <scope>NUCLEOTIDE SEQUENCE</scope>
    <source>
        <strain evidence="5">CGMCC 1.15290</strain>
    </source>
</reference>
<protein>
    <submittedName>
        <fullName evidence="5">Glycosyl transferase</fullName>
    </submittedName>
</protein>
<gene>
    <name evidence="5" type="ORF">GCM10011379_01620</name>
</gene>
<evidence type="ECO:0000313" key="6">
    <source>
        <dbReference type="Proteomes" id="UP000627292"/>
    </source>
</evidence>
<comment type="similarity">
    <text evidence="1">Belongs to the glycosyltransferase 2 family.</text>
</comment>
<dbReference type="SUPFAM" id="SSF53448">
    <property type="entry name" value="Nucleotide-diphospho-sugar transferases"/>
    <property type="match status" value="1"/>
</dbReference>
<keyword evidence="2" id="KW-0328">Glycosyltransferase</keyword>
<dbReference type="GO" id="GO:0016757">
    <property type="term" value="F:glycosyltransferase activity"/>
    <property type="evidence" value="ECO:0007669"/>
    <property type="project" value="UniProtKB-KW"/>
</dbReference>
<accession>A0A917IMT7</accession>